<evidence type="ECO:0000259" key="5">
    <source>
        <dbReference type="PROSITE" id="PS51504"/>
    </source>
</evidence>
<comment type="caution">
    <text evidence="6">The sequence shown here is derived from an EMBL/GenBank/DDBJ whole genome shotgun (WGS) entry which is preliminary data.</text>
</comment>
<proteinExistence type="predicted"/>
<dbReference type="EMBL" id="CAJGYM010000022">
    <property type="protein sequence ID" value="CAD6191587.1"/>
    <property type="molecule type" value="Genomic_DNA"/>
</dbReference>
<name>A0A8S1H8H8_9PELO</name>
<dbReference type="OrthoDB" id="1110759at2759"/>
<dbReference type="GO" id="GO:0003690">
    <property type="term" value="F:double-stranded DNA binding"/>
    <property type="evidence" value="ECO:0007669"/>
    <property type="project" value="TreeGrafter"/>
</dbReference>
<evidence type="ECO:0000256" key="4">
    <source>
        <dbReference type="SAM" id="MobiDB-lite"/>
    </source>
</evidence>
<gene>
    <name evidence="6" type="ORF">CAUJ_LOCUS7506</name>
</gene>
<evidence type="ECO:0000256" key="2">
    <source>
        <dbReference type="ARBA" id="ARBA00023125"/>
    </source>
</evidence>
<protein>
    <recommendedName>
        <fullName evidence="5">H15 domain-containing protein</fullName>
    </recommendedName>
</protein>
<keyword evidence="3" id="KW-0539">Nucleus</keyword>
<dbReference type="Proteomes" id="UP000835052">
    <property type="component" value="Unassembled WGS sequence"/>
</dbReference>
<dbReference type="PANTHER" id="PTHR11467">
    <property type="entry name" value="HISTONE H1"/>
    <property type="match status" value="1"/>
</dbReference>
<evidence type="ECO:0000256" key="1">
    <source>
        <dbReference type="ARBA" id="ARBA00004123"/>
    </source>
</evidence>
<reference evidence="6" key="1">
    <citation type="submission" date="2020-10" db="EMBL/GenBank/DDBJ databases">
        <authorList>
            <person name="Kikuchi T."/>
        </authorList>
    </citation>
    <scope>NUCLEOTIDE SEQUENCE</scope>
    <source>
        <strain evidence="6">NKZ352</strain>
    </source>
</reference>
<feature type="domain" description="H15" evidence="5">
    <location>
        <begin position="43"/>
        <end position="136"/>
    </location>
</feature>
<dbReference type="PROSITE" id="PS51504">
    <property type="entry name" value="H15"/>
    <property type="match status" value="1"/>
</dbReference>
<dbReference type="GO" id="GO:0000786">
    <property type="term" value="C:nucleosome"/>
    <property type="evidence" value="ECO:0007669"/>
    <property type="project" value="InterPro"/>
</dbReference>
<dbReference type="InterPro" id="IPR005818">
    <property type="entry name" value="Histone_H1/H5_H15"/>
</dbReference>
<dbReference type="SUPFAM" id="SSF46785">
    <property type="entry name" value="Winged helix' DNA-binding domain"/>
    <property type="match status" value="1"/>
</dbReference>
<dbReference type="Pfam" id="PF00538">
    <property type="entry name" value="Linker_histone"/>
    <property type="match status" value="1"/>
</dbReference>
<evidence type="ECO:0000313" key="6">
    <source>
        <dbReference type="EMBL" id="CAD6191587.1"/>
    </source>
</evidence>
<dbReference type="SMART" id="SM00526">
    <property type="entry name" value="H15"/>
    <property type="match status" value="1"/>
</dbReference>
<dbReference type="InterPro" id="IPR036390">
    <property type="entry name" value="WH_DNA-bd_sf"/>
</dbReference>
<dbReference type="GO" id="GO:0031492">
    <property type="term" value="F:nucleosomal DNA binding"/>
    <property type="evidence" value="ECO:0007669"/>
    <property type="project" value="TreeGrafter"/>
</dbReference>
<dbReference type="GO" id="GO:0006334">
    <property type="term" value="P:nucleosome assembly"/>
    <property type="evidence" value="ECO:0007669"/>
    <property type="project" value="InterPro"/>
</dbReference>
<dbReference type="PANTHER" id="PTHR11467:SF61">
    <property type="entry name" value="HISTONE H1.X"/>
    <property type="match status" value="1"/>
</dbReference>
<sequence length="228" mass="25912">MTTAMGLSVHQNLLKLVNSMDASTDISVNYVLLDEHRRDTPPRHPTYLEMIKTAIETLNRNSNKRGISKADILKYIAQNYQLGESMPEVNGLVRDVLNESLETGEIVQIRRNASWCQAPLFCTSEIENRRKVRIPETEADMERKKSLQLQIPIEIPLLKKIVNEEVTTAKRNIGTKKTQKKTGPKKRPAITKKRSQPTKKAPNAKRAKKSSTKVPPPTKMILRSTFRS</sequence>
<dbReference type="InterPro" id="IPR036388">
    <property type="entry name" value="WH-like_DNA-bd_sf"/>
</dbReference>
<evidence type="ECO:0000313" key="7">
    <source>
        <dbReference type="Proteomes" id="UP000835052"/>
    </source>
</evidence>
<dbReference type="AlphaFoldDB" id="A0A8S1H8H8"/>
<dbReference type="GO" id="GO:0005634">
    <property type="term" value="C:nucleus"/>
    <property type="evidence" value="ECO:0007669"/>
    <property type="project" value="UniProtKB-SubCell"/>
</dbReference>
<keyword evidence="7" id="KW-1185">Reference proteome</keyword>
<feature type="compositionally biased region" description="Basic residues" evidence="4">
    <location>
        <begin position="173"/>
        <end position="211"/>
    </location>
</feature>
<comment type="subcellular location">
    <subcellularLocation>
        <location evidence="1">Nucleus</location>
    </subcellularLocation>
</comment>
<dbReference type="GO" id="GO:0030261">
    <property type="term" value="P:chromosome condensation"/>
    <property type="evidence" value="ECO:0007669"/>
    <property type="project" value="TreeGrafter"/>
</dbReference>
<accession>A0A8S1H8H8</accession>
<dbReference type="Gene3D" id="1.10.10.10">
    <property type="entry name" value="Winged helix-like DNA-binding domain superfamily/Winged helix DNA-binding domain"/>
    <property type="match status" value="1"/>
</dbReference>
<dbReference type="GO" id="GO:0045910">
    <property type="term" value="P:negative regulation of DNA recombination"/>
    <property type="evidence" value="ECO:0007669"/>
    <property type="project" value="TreeGrafter"/>
</dbReference>
<keyword evidence="2" id="KW-0238">DNA-binding</keyword>
<feature type="region of interest" description="Disordered" evidence="4">
    <location>
        <begin position="172"/>
        <end position="228"/>
    </location>
</feature>
<organism evidence="6 7">
    <name type="scientific">Caenorhabditis auriculariae</name>
    <dbReference type="NCBI Taxonomy" id="2777116"/>
    <lineage>
        <taxon>Eukaryota</taxon>
        <taxon>Metazoa</taxon>
        <taxon>Ecdysozoa</taxon>
        <taxon>Nematoda</taxon>
        <taxon>Chromadorea</taxon>
        <taxon>Rhabditida</taxon>
        <taxon>Rhabditina</taxon>
        <taxon>Rhabditomorpha</taxon>
        <taxon>Rhabditoidea</taxon>
        <taxon>Rhabditidae</taxon>
        <taxon>Peloderinae</taxon>
        <taxon>Caenorhabditis</taxon>
    </lineage>
</organism>
<evidence type="ECO:0000256" key="3">
    <source>
        <dbReference type="ARBA" id="ARBA00023242"/>
    </source>
</evidence>